<keyword evidence="3" id="KW-0498">Mitosis</keyword>
<dbReference type="InterPro" id="IPR011989">
    <property type="entry name" value="ARM-like"/>
</dbReference>
<dbReference type="PANTHER" id="PTHR12827:SF3">
    <property type="entry name" value="ANAPHASE-PROMOTING COMPLEX SUBUNIT 1"/>
    <property type="match status" value="1"/>
</dbReference>
<dbReference type="GO" id="GO:0031145">
    <property type="term" value="P:anaphase-promoting complex-dependent catabolic process"/>
    <property type="evidence" value="ECO:0007669"/>
    <property type="project" value="TreeGrafter"/>
</dbReference>
<comment type="similarity">
    <text evidence="1">Belongs to the APC1 family.</text>
</comment>
<dbReference type="InterPro" id="IPR024990">
    <property type="entry name" value="Apc1"/>
</dbReference>
<dbReference type="GO" id="GO:0005680">
    <property type="term" value="C:anaphase-promoting complex"/>
    <property type="evidence" value="ECO:0007669"/>
    <property type="project" value="InterPro"/>
</dbReference>
<dbReference type="Pfam" id="PF12859">
    <property type="entry name" value="ANAPC1"/>
    <property type="match status" value="1"/>
</dbReference>
<keyword evidence="2" id="KW-0132">Cell division</keyword>
<comment type="caution">
    <text evidence="7">The sequence shown here is derived from an EMBL/GenBank/DDBJ whole genome shotgun (WGS) entry which is preliminary data.</text>
</comment>
<keyword evidence="4" id="KW-0131">Cell cycle</keyword>
<feature type="compositionally biased region" description="Polar residues" evidence="5">
    <location>
        <begin position="126"/>
        <end position="139"/>
    </location>
</feature>
<dbReference type="GO" id="GO:0007091">
    <property type="term" value="P:metaphase/anaphase transition of mitotic cell cycle"/>
    <property type="evidence" value="ECO:0007669"/>
    <property type="project" value="TreeGrafter"/>
</dbReference>
<feature type="region of interest" description="Disordered" evidence="5">
    <location>
        <begin position="90"/>
        <end position="144"/>
    </location>
</feature>
<evidence type="ECO:0000256" key="4">
    <source>
        <dbReference type="ARBA" id="ARBA00023306"/>
    </source>
</evidence>
<proteinExistence type="inferred from homology"/>
<evidence type="ECO:0000256" key="3">
    <source>
        <dbReference type="ARBA" id="ARBA00022776"/>
    </source>
</evidence>
<evidence type="ECO:0000256" key="5">
    <source>
        <dbReference type="SAM" id="MobiDB-lite"/>
    </source>
</evidence>
<dbReference type="Gene3D" id="1.25.10.10">
    <property type="entry name" value="Leucine-rich Repeat Variant"/>
    <property type="match status" value="2"/>
</dbReference>
<feature type="compositionally biased region" description="Low complexity" evidence="5">
    <location>
        <begin position="479"/>
        <end position="490"/>
    </location>
</feature>
<feature type="compositionally biased region" description="Low complexity" evidence="5">
    <location>
        <begin position="405"/>
        <end position="415"/>
    </location>
</feature>
<evidence type="ECO:0000256" key="2">
    <source>
        <dbReference type="ARBA" id="ARBA00022618"/>
    </source>
</evidence>
<dbReference type="GO" id="GO:0060090">
    <property type="term" value="F:molecular adaptor activity"/>
    <property type="evidence" value="ECO:0007669"/>
    <property type="project" value="TreeGrafter"/>
</dbReference>
<name>A0A4U7B749_9PEZI</name>
<feature type="domain" description="Anaphase-promoting complex subunit 1 N-terminal" evidence="6">
    <location>
        <begin position="30"/>
        <end position="834"/>
    </location>
</feature>
<dbReference type="GO" id="GO:0070979">
    <property type="term" value="P:protein K11-linked ubiquitination"/>
    <property type="evidence" value="ECO:0007669"/>
    <property type="project" value="TreeGrafter"/>
</dbReference>
<accession>A0A4U7B749</accession>
<dbReference type="PANTHER" id="PTHR12827">
    <property type="entry name" value="MEIOTIC CHECKPOINT REGULATOR TSG24 FAMILY MEMBER"/>
    <property type="match status" value="1"/>
</dbReference>
<dbReference type="Proteomes" id="UP000308133">
    <property type="component" value="Unassembled WGS sequence"/>
</dbReference>
<dbReference type="FunFam" id="1.25.10.10:FF:000435">
    <property type="entry name" value="Ubiquitin ligase subunit"/>
    <property type="match status" value="1"/>
</dbReference>
<sequence length="2003" mass="220492">MAEITSLGIHAPSALHYLVAEGALPHDPPQDSYNWRSYLSPDDQTEEEILWTKDHVVYSRDGYIQRVFTYRAKDETVHFAVVTNFSASGDGSNQGVASGRTPDRALDASKHDIRPFGGIRRKSRRSSTGTADLENTTASTKDESRKDGVGRALVILVGKQCHVHYLAGTTHIISVPFDVANIFPTAEGIVVQRATTMRPKSSGGAPGVPPNSFYSSQFQASPYPKSPLGPGRGMLNFSLLDSPSSKRFSVSSVLTGTGMDGDEDDLPNLWSLTDPLSDLSACASATVAPFPRHLRTEDAGLLVEYDDIDASESLLYVSPNNELPPGPSAGNVGLMLLVTMNEDLDQITIWQGWYLRPKSLSALTAVRKAVKESRARRRSSVNNAASNAGPTPTVRIHDKGRESFAATARLPTKKPTTTRRKKAQPEVKLAVDEEEAMASRMDPDFRRSQQTHTGTRRAGSLLSRGDLATSDPNRGHAGGSASHAATARRGPSMRMSQDRRSFGTSIYRKSRGSVPGSTFSRSIGADEDDSMDLGDDSFLNTELDTEISRVTELFLATYDFASVDSTFSFGSKGIKPELVLRKIHVLPLSSQRYPPSKVASDQRFKVRTLYQPTDELDSHAILSLWVHDKLAERTVKVHFETALASISTDVPGPGNCPTSTVAAPVFRNQETQTSIHDIAKVQNDSMEALVSSSPTPELTIAPDNGLPWSISFPRKMKFFDSVDVRNHLNHLAREVGMKRTIELADSYIKLSESAKPGRVFAIDSNKQKFDLQLRLHPRDPLIHRALRIAQAVLSGTAKQSVTQIWALAYIHLRSQKLSANDAEVLELEALIMMLFSFAVGSLGRASGVKSHKSQARSNNAPAHLVSRKAMATGNAAETLSLPWKRLSISTVSANGKGRSPKQTRQDGNISTEDLAAKFSMTDMEAKTRSLLHHLKSGGISWLMEPSEARSRANISIQLLLAIQLFREELKLTSCVDPHTAQTSQVLAVCLAQLGHYLHQELWDWKQGMQLPADFAFADFGFSESEISDIQGLARSQVAGPFSVNQWLEKALVNGTADKPLDLQTVAGLGSSDKSPQKVHTEQFMLLPRLSTLYRFLARIATTQNSSAKAVQAMQSSGISESFITTLPDSTAGYLRELIARCQSSPPSIWPPTLLRLVNREDLIPAVESDPGLARPSSQQRHMQNSNADLQSILNATERMVPTTRSHEADRHAVIAQIFSEDRRFVDAARLTNSAILQIAESPPQPGMSDEEHLKQQKKVMQWVMNRTISLPAGSALVHFESQKPLISEKFQVAGFSTLCQMKPMDNTVSADKTGFTEEKLSWSFFHAGASAGLHISKKAAGIDTSWIVFNKPDDLTNRHAGFLLALGLNGHLRFMAKWLAFKYLTPKHTMTSIGLLLGLSASYMGTMDSLITRMLSVHITRMLPAGAAELNVSPLTQTVGLLGIGLLYYNTQHRRMSEIMISELEHREIEEPGSAADNLRDESYRLAAGFSLGLMNLGKGNNLQGLQGMGLLERLLSIAIGPRPVELVHVVDKATAGATIALTFIYMKTNNATIARKIDVPDTPSQHDHIRPDILLLRALAKNLIMWDSMIASPHWIRAQLHSYASHYFSPKTGDLIPILPLRSSEIPLYNIITGHAWSLALKYAGTASLAARDEILAYLDVFWSTSLQPATYYDAQLARTTIRRCIDMLALSAATVMAGTGDVTVFRYLRRLHGRTDAETTYGSHMAAHLAVGSLFLGGGTYTFGTGDLAVAGLVMAFYPLWPSEVLDNAVHLQALRHLWVLAAEARCVVCQDVDSGRPVQMDVRIRLKSGEEEVKKAPCLLPELATVASVETVDEEWWKAKLDFERNEGHLKGFKESQIMWVRRAPASEENPGLFGRALKGLNERQNLPDWWRMWAELLELPALECLDESELGLAIPSNAISGVHEDDKGTVLDDRLALLSDAMSWDPQRLWNVRLLLSWAEKKKLEEDGQLKWLGDEFVQRLGAIIRRRMAEVHGVRETS</sequence>
<reference evidence="7 8" key="1">
    <citation type="submission" date="2018-02" db="EMBL/GenBank/DDBJ databases">
        <title>Draft genome sequences of Elsinoe sp., causing black scab on jojoba.</title>
        <authorList>
            <person name="Stodart B."/>
            <person name="Jeffress S."/>
            <person name="Ash G."/>
            <person name="Arun Chinnappa K."/>
        </authorList>
    </citation>
    <scope>NUCLEOTIDE SEQUENCE [LARGE SCALE GENOMIC DNA]</scope>
    <source>
        <strain evidence="7 8">Hillstone_2</strain>
    </source>
</reference>
<evidence type="ECO:0000259" key="6">
    <source>
        <dbReference type="Pfam" id="PF12859"/>
    </source>
</evidence>
<evidence type="ECO:0000313" key="8">
    <source>
        <dbReference type="Proteomes" id="UP000308133"/>
    </source>
</evidence>
<evidence type="ECO:0000256" key="1">
    <source>
        <dbReference type="ARBA" id="ARBA00010547"/>
    </source>
</evidence>
<feature type="compositionally biased region" description="Basic and acidic residues" evidence="5">
    <location>
        <begin position="101"/>
        <end position="114"/>
    </location>
</feature>
<dbReference type="InterPro" id="IPR049255">
    <property type="entry name" value="Apc1_N"/>
</dbReference>
<protein>
    <submittedName>
        <fullName evidence="7">Negative regulator of mitosis</fullName>
    </submittedName>
</protein>
<dbReference type="EMBL" id="PTQR01000039">
    <property type="protein sequence ID" value="TKX24606.1"/>
    <property type="molecule type" value="Genomic_DNA"/>
</dbReference>
<organism evidence="7 8">
    <name type="scientific">Elsinoe australis</name>
    <dbReference type="NCBI Taxonomy" id="40998"/>
    <lineage>
        <taxon>Eukaryota</taxon>
        <taxon>Fungi</taxon>
        <taxon>Dikarya</taxon>
        <taxon>Ascomycota</taxon>
        <taxon>Pezizomycotina</taxon>
        <taxon>Dothideomycetes</taxon>
        <taxon>Dothideomycetidae</taxon>
        <taxon>Myriangiales</taxon>
        <taxon>Elsinoaceae</taxon>
        <taxon>Elsinoe</taxon>
    </lineage>
</organism>
<dbReference type="GO" id="GO:0051301">
    <property type="term" value="P:cell division"/>
    <property type="evidence" value="ECO:0007669"/>
    <property type="project" value="UniProtKB-KW"/>
</dbReference>
<gene>
    <name evidence="7" type="ORF">C1H76_3215</name>
</gene>
<evidence type="ECO:0000313" key="7">
    <source>
        <dbReference type="EMBL" id="TKX24606.1"/>
    </source>
</evidence>
<feature type="region of interest" description="Disordered" evidence="5">
    <location>
        <begin position="372"/>
        <end position="531"/>
    </location>
</feature>